<evidence type="ECO:0000256" key="2">
    <source>
        <dbReference type="SAM" id="MobiDB-lite"/>
    </source>
</evidence>
<reference evidence="4 5" key="1">
    <citation type="journal article" date="2015" name="Stand. Genomic Sci.">
        <title>Genomic Encyclopedia of Bacterial and Archaeal Type Strains, Phase III: the genomes of soil and plant-associated and newly described type strains.</title>
        <authorList>
            <person name="Whitman W.B."/>
            <person name="Woyke T."/>
            <person name="Klenk H.P."/>
            <person name="Zhou Y."/>
            <person name="Lilburn T.G."/>
            <person name="Beck B.J."/>
            <person name="De Vos P."/>
            <person name="Vandamme P."/>
            <person name="Eisen J.A."/>
            <person name="Garrity G."/>
            <person name="Hugenholtz P."/>
            <person name="Kyrpides N.C."/>
        </authorList>
    </citation>
    <scope>NUCLEOTIDE SEQUENCE [LARGE SCALE GENOMIC DNA]</scope>
    <source>
        <strain evidence="4 5">CGMCC 1.10947</strain>
    </source>
</reference>
<proteinExistence type="predicted"/>
<dbReference type="Proteomes" id="UP000317176">
    <property type="component" value="Unassembled WGS sequence"/>
</dbReference>
<feature type="transmembrane region" description="Helical" evidence="3">
    <location>
        <begin position="54"/>
        <end position="71"/>
    </location>
</feature>
<feature type="region of interest" description="Disordered" evidence="2">
    <location>
        <begin position="1"/>
        <end position="49"/>
    </location>
</feature>
<feature type="coiled-coil region" evidence="1">
    <location>
        <begin position="109"/>
        <end position="199"/>
    </location>
</feature>
<evidence type="ECO:0000313" key="5">
    <source>
        <dbReference type="Proteomes" id="UP000317176"/>
    </source>
</evidence>
<name>A0A562LCF8_9BRAD</name>
<dbReference type="EMBL" id="VLKL01000008">
    <property type="protein sequence ID" value="TWI05246.1"/>
    <property type="molecule type" value="Genomic_DNA"/>
</dbReference>
<evidence type="ECO:0000313" key="4">
    <source>
        <dbReference type="EMBL" id="TWI05246.1"/>
    </source>
</evidence>
<accession>A0A562LCF8</accession>
<feature type="compositionally biased region" description="Polar residues" evidence="2">
    <location>
        <begin position="35"/>
        <end position="49"/>
    </location>
</feature>
<protein>
    <submittedName>
        <fullName evidence="4">Uncharacterized protein</fullName>
    </submittedName>
</protein>
<keyword evidence="1" id="KW-0175">Coiled coil</keyword>
<dbReference type="RefSeq" id="WP_145633724.1">
    <property type="nucleotide sequence ID" value="NZ_CP088014.1"/>
</dbReference>
<feature type="compositionally biased region" description="Basic and acidic residues" evidence="2">
    <location>
        <begin position="1"/>
        <end position="29"/>
    </location>
</feature>
<feature type="region of interest" description="Disordered" evidence="2">
    <location>
        <begin position="214"/>
        <end position="262"/>
    </location>
</feature>
<sequence length="262" mass="28633">MASTRDDSVAERQIAEELSHLARKAEDGPLVRQPMETSRAQPTKNHQSLKQPPVAFVCSLLAASIAAWWWWSSSAHPAMTAPPDPAPLTRGPGEAAPPKDAAPSAIALVSDLAQQLQSMTRDLAALRTAVEQLKVVQEKLAHDNENVARQLRASQEEIAGSSRVIDEVRAIQTQMARESQTLNDRLDANQEQLDRVTANASAPKEMMPEVTNTISEKPRVMPEIPLPRPRQSANVAQAPKPAPIAKPQAVKPQPSFAWPWSR</sequence>
<keyword evidence="3" id="KW-0472">Membrane</keyword>
<dbReference type="AlphaFoldDB" id="A0A562LCF8"/>
<feature type="compositionally biased region" description="Low complexity" evidence="2">
    <location>
        <begin position="235"/>
        <end position="254"/>
    </location>
</feature>
<dbReference type="OrthoDB" id="8211622at2"/>
<keyword evidence="5" id="KW-1185">Reference proteome</keyword>
<evidence type="ECO:0000256" key="3">
    <source>
        <dbReference type="SAM" id="Phobius"/>
    </source>
</evidence>
<keyword evidence="3" id="KW-0812">Transmembrane</keyword>
<gene>
    <name evidence="4" type="ORF">IQ17_03414</name>
</gene>
<organism evidence="4 5">
    <name type="scientific">Bradyrhizobium daqingense</name>
    <dbReference type="NCBI Taxonomy" id="993502"/>
    <lineage>
        <taxon>Bacteria</taxon>
        <taxon>Pseudomonadati</taxon>
        <taxon>Pseudomonadota</taxon>
        <taxon>Alphaproteobacteria</taxon>
        <taxon>Hyphomicrobiales</taxon>
        <taxon>Nitrobacteraceae</taxon>
        <taxon>Bradyrhizobium</taxon>
    </lineage>
</organism>
<keyword evidence="3" id="KW-1133">Transmembrane helix</keyword>
<comment type="caution">
    <text evidence="4">The sequence shown here is derived from an EMBL/GenBank/DDBJ whole genome shotgun (WGS) entry which is preliminary data.</text>
</comment>
<evidence type="ECO:0000256" key="1">
    <source>
        <dbReference type="SAM" id="Coils"/>
    </source>
</evidence>
<feature type="region of interest" description="Disordered" evidence="2">
    <location>
        <begin position="82"/>
        <end position="101"/>
    </location>
</feature>